<evidence type="ECO:0000313" key="2">
    <source>
        <dbReference type="EMBL" id="PIK62736.1"/>
    </source>
</evidence>
<protein>
    <submittedName>
        <fullName evidence="2">Uncharacterized protein</fullName>
    </submittedName>
</protein>
<feature type="region of interest" description="Disordered" evidence="1">
    <location>
        <begin position="74"/>
        <end position="104"/>
    </location>
</feature>
<dbReference type="OrthoDB" id="2155283at2759"/>
<feature type="compositionally biased region" description="Polar residues" evidence="1">
    <location>
        <begin position="115"/>
        <end position="125"/>
    </location>
</feature>
<dbReference type="AlphaFoldDB" id="A0A2G8LR41"/>
<evidence type="ECO:0000256" key="1">
    <source>
        <dbReference type="SAM" id="MobiDB-lite"/>
    </source>
</evidence>
<keyword evidence="3" id="KW-1185">Reference proteome</keyword>
<gene>
    <name evidence="2" type="ORF">BSL78_00315</name>
</gene>
<reference evidence="2 3" key="1">
    <citation type="journal article" date="2017" name="PLoS Biol.">
        <title>The sea cucumber genome provides insights into morphological evolution and visceral regeneration.</title>
        <authorList>
            <person name="Zhang X."/>
            <person name="Sun L."/>
            <person name="Yuan J."/>
            <person name="Sun Y."/>
            <person name="Gao Y."/>
            <person name="Zhang L."/>
            <person name="Li S."/>
            <person name="Dai H."/>
            <person name="Hamel J.F."/>
            <person name="Liu C."/>
            <person name="Yu Y."/>
            <person name="Liu S."/>
            <person name="Lin W."/>
            <person name="Guo K."/>
            <person name="Jin S."/>
            <person name="Xu P."/>
            <person name="Storey K.B."/>
            <person name="Huan P."/>
            <person name="Zhang T."/>
            <person name="Zhou Y."/>
            <person name="Zhang J."/>
            <person name="Lin C."/>
            <person name="Li X."/>
            <person name="Xing L."/>
            <person name="Huo D."/>
            <person name="Sun M."/>
            <person name="Wang L."/>
            <person name="Mercier A."/>
            <person name="Li F."/>
            <person name="Yang H."/>
            <person name="Xiang J."/>
        </authorList>
    </citation>
    <scope>NUCLEOTIDE SEQUENCE [LARGE SCALE GENOMIC DNA]</scope>
    <source>
        <strain evidence="2">Shaxun</strain>
        <tissue evidence="2">Muscle</tissue>
    </source>
</reference>
<proteinExistence type="predicted"/>
<sequence>MYIGIISHSKAVTICSCFFHFICRWSNQGTTYPNEYALQRCASTGRQPLVRRHAYPATATHPPAHMQQNLLQVSGPGSVYRPTQSGPGYVQPRQVKPQRNPVSRTKSVPLHALPQGSSNPFSSPQHPRLARVETSVLNLRHPDINNRQLENQLEDLCLSVTEHALEDGPDDPPSNE</sequence>
<name>A0A2G8LR41_STIJA</name>
<organism evidence="2 3">
    <name type="scientific">Stichopus japonicus</name>
    <name type="common">Sea cucumber</name>
    <dbReference type="NCBI Taxonomy" id="307972"/>
    <lineage>
        <taxon>Eukaryota</taxon>
        <taxon>Metazoa</taxon>
        <taxon>Echinodermata</taxon>
        <taxon>Eleutherozoa</taxon>
        <taxon>Echinozoa</taxon>
        <taxon>Holothuroidea</taxon>
        <taxon>Aspidochirotacea</taxon>
        <taxon>Aspidochirotida</taxon>
        <taxon>Stichopodidae</taxon>
        <taxon>Apostichopus</taxon>
    </lineage>
</organism>
<accession>A0A2G8LR41</accession>
<dbReference type="EMBL" id="MRZV01000006">
    <property type="protein sequence ID" value="PIK62736.1"/>
    <property type="molecule type" value="Genomic_DNA"/>
</dbReference>
<dbReference type="Proteomes" id="UP000230750">
    <property type="component" value="Unassembled WGS sequence"/>
</dbReference>
<evidence type="ECO:0000313" key="3">
    <source>
        <dbReference type="Proteomes" id="UP000230750"/>
    </source>
</evidence>
<feature type="region of interest" description="Disordered" evidence="1">
    <location>
        <begin position="109"/>
        <end position="128"/>
    </location>
</feature>
<comment type="caution">
    <text evidence="2">The sequence shown here is derived from an EMBL/GenBank/DDBJ whole genome shotgun (WGS) entry which is preliminary data.</text>
</comment>